<evidence type="ECO:0000256" key="2">
    <source>
        <dbReference type="ARBA" id="ARBA00022614"/>
    </source>
</evidence>
<dbReference type="EMBL" id="AAQR03181532">
    <property type="status" value="NOT_ANNOTATED_CDS"/>
    <property type="molecule type" value="Genomic_DNA"/>
</dbReference>
<dbReference type="InterPro" id="IPR001611">
    <property type="entry name" value="Leu-rich_rpt"/>
</dbReference>
<dbReference type="InterPro" id="IPR011029">
    <property type="entry name" value="DEATH-like_dom_sf"/>
</dbReference>
<dbReference type="InterPro" id="IPR041267">
    <property type="entry name" value="NLRP_HD2"/>
</dbReference>
<dbReference type="SUPFAM" id="SSF52047">
    <property type="entry name" value="RNI-like"/>
    <property type="match status" value="1"/>
</dbReference>
<dbReference type="GO" id="GO:0005524">
    <property type="term" value="F:ATP binding"/>
    <property type="evidence" value="ECO:0007669"/>
    <property type="project" value="UniProtKB-KW"/>
</dbReference>
<dbReference type="InParanoid" id="H0WYI7"/>
<dbReference type="SMART" id="SM00368">
    <property type="entry name" value="LRR_RI"/>
    <property type="match status" value="8"/>
</dbReference>
<keyword evidence="3" id="KW-0677">Repeat</keyword>
<protein>
    <submittedName>
        <fullName evidence="8">NLR family pyrin domain containing 13</fullName>
    </submittedName>
</protein>
<dbReference type="CDD" id="cd08320">
    <property type="entry name" value="Pyrin_NALPs"/>
    <property type="match status" value="1"/>
</dbReference>
<evidence type="ECO:0000256" key="5">
    <source>
        <dbReference type="ARBA" id="ARBA00022840"/>
    </source>
</evidence>
<dbReference type="EMBL" id="AAQR03181534">
    <property type="status" value="NOT_ANNOTATED_CDS"/>
    <property type="molecule type" value="Genomic_DNA"/>
</dbReference>
<dbReference type="InterPro" id="IPR027417">
    <property type="entry name" value="P-loop_NTPase"/>
</dbReference>
<keyword evidence="9" id="KW-1185">Reference proteome</keyword>
<dbReference type="AlphaFoldDB" id="H0WYI7"/>
<dbReference type="EMBL" id="AAQR03181535">
    <property type="status" value="NOT_ANNOTATED_CDS"/>
    <property type="molecule type" value="Genomic_DNA"/>
</dbReference>
<dbReference type="PANTHER" id="PTHR45690">
    <property type="entry name" value="NACHT, LRR AND PYD DOMAINS-CONTAINING PROTEIN 12"/>
    <property type="match status" value="1"/>
</dbReference>
<keyword evidence="2" id="KW-0433">Leucine-rich repeat</keyword>
<dbReference type="SMART" id="SM01289">
    <property type="entry name" value="PYRIN"/>
    <property type="match status" value="1"/>
</dbReference>
<dbReference type="InterPro" id="IPR007111">
    <property type="entry name" value="NACHT_NTPase"/>
</dbReference>
<dbReference type="SUPFAM" id="SSF47986">
    <property type="entry name" value="DEATH domain"/>
    <property type="match status" value="1"/>
</dbReference>
<dbReference type="InterPro" id="IPR004020">
    <property type="entry name" value="DAPIN"/>
</dbReference>
<dbReference type="STRING" id="30611.ENSOGAP00000007576"/>
<dbReference type="FunCoup" id="H0WYI7">
    <property type="interactions" value="1"/>
</dbReference>
<evidence type="ECO:0000313" key="9">
    <source>
        <dbReference type="Proteomes" id="UP000005225"/>
    </source>
</evidence>
<dbReference type="Gene3D" id="1.10.533.10">
    <property type="entry name" value="Death Domain, Fas"/>
    <property type="match status" value="1"/>
</dbReference>
<dbReference type="Pfam" id="PF05729">
    <property type="entry name" value="NACHT"/>
    <property type="match status" value="1"/>
</dbReference>
<dbReference type="GO" id="GO:0050727">
    <property type="term" value="P:regulation of inflammatory response"/>
    <property type="evidence" value="ECO:0007669"/>
    <property type="project" value="TreeGrafter"/>
</dbReference>
<dbReference type="EMBL" id="AAQR03181533">
    <property type="status" value="NOT_ANNOTATED_CDS"/>
    <property type="molecule type" value="Genomic_DNA"/>
</dbReference>
<dbReference type="Pfam" id="PF13516">
    <property type="entry name" value="LRR_6"/>
    <property type="match status" value="6"/>
</dbReference>
<dbReference type="HOGENOM" id="CLU_002274_2_1_1"/>
<evidence type="ECO:0000256" key="3">
    <source>
        <dbReference type="ARBA" id="ARBA00022737"/>
    </source>
</evidence>
<gene>
    <name evidence="8" type="primary">NLRP13</name>
</gene>
<dbReference type="InterPro" id="IPR050637">
    <property type="entry name" value="NLRP_innate_immun_reg"/>
</dbReference>
<feature type="domain" description="NACHT" evidence="7">
    <location>
        <begin position="144"/>
        <end position="280"/>
    </location>
</feature>
<reference evidence="8" key="3">
    <citation type="submission" date="2025-09" db="UniProtKB">
        <authorList>
            <consortium name="Ensembl"/>
        </authorList>
    </citation>
    <scope>IDENTIFICATION</scope>
</reference>
<dbReference type="GeneTree" id="ENSGT00940000163591"/>
<name>H0WYI7_OTOGA</name>
<dbReference type="Pfam" id="PF02758">
    <property type="entry name" value="PYRIN"/>
    <property type="match status" value="1"/>
</dbReference>
<dbReference type="eggNOG" id="ENOG502QV55">
    <property type="taxonomic scope" value="Eukaryota"/>
</dbReference>
<keyword evidence="4" id="KW-0547">Nucleotide-binding</keyword>
<evidence type="ECO:0000313" key="8">
    <source>
        <dbReference type="Ensembl" id="ENSOGAP00000007576.2"/>
    </source>
</evidence>
<sequence length="956" mass="108923">MDQYQLEEFRLHLRPLERSWQVPDVNITQLSQARFPEIPWADLRAADPVNLFCLLKEHFSEWQLWEVVLSILGKMNLTSLCEQVREEMKNHRREFRKRLKTNILALWDNIPCPEGHIYICNTSEEEHKEMQRLLDPNGTKAQAQTIVLQGRAGTGKTTLVLKAMLHWAEGTLFQHRFSYIFYLSCLKMKNMQEITFADLLCWDDKPNSEALIEEFVSQPEKLLFVVDGFEEMTIPEPGPHHLEDSLPHIGWHEKLPVTKILLSLLKKELVPMATLLITIRAPYVKNLTSLLVNPCFVCVTGFAEEDREVYFSSCLGDQKEAKAMLEQVKRNEALFNSCSAPMVCWTICSCLKQLKARSSDLQTTTSLYACFFSNLFSTADMGLPDESLPGQWYTLCALAAEGMWSLNFTFGEEDAQYQLLEVPFIDSLFHLDILQAVRDHENCITFTHPSFQEFFAAMFYVLEEPRESFHSSSTKHGEMKIILRAVLVNQESYWTPMVLFFFGLLKKDLVRKLEDTLHCKMSPRIMEELLEWKEELDESETASVQFDTQQFFCCLHETQEEDFVKKMLGHVFEADLDILGNTELQVSSFCLKHCERLSKLRLSVSRPIPEREGEVLEYMNTSDSGKQQWKDICTAFVTNRHLRELDLSNSKLSISSMRSLCHALRNPRCKLQKLTCKSITPVSVLPKLDLVLHNNKKLTHLNLSSNRLEVGWIFKAVRYPACNIKCLCLERCNLSATSCPYLASLLVNVQNMTRLCLGLNKLQDEGAELLCDALTQTTCTLKRLELWLCQLGAPSCRHLSDALLKNKSLTHLNLSRNHLGDEGVKFLSEALSCSDCSLQCLNLSGCSFTTEGCQELSDALRHNHNVHVLDIGRNDLGDDGAKLLCEAMRASSCPLTTLGLEKCNLTAACCQHLSSLLSSHERLAELNLIGNDLEPDGVKTLCEALRKSTCKLQKLG</sequence>
<proteinExistence type="inferred from homology"/>
<reference evidence="9" key="1">
    <citation type="submission" date="2011-03" db="EMBL/GenBank/DDBJ databases">
        <title>Version 3 of the genome sequence of Otolemur garnettii (Bushbaby).</title>
        <authorList>
            <consortium name="The Broad Institute Genome Sequencing Platform"/>
            <person name="Di Palma F."/>
            <person name="Johnson J."/>
            <person name="Lander E.S."/>
            <person name="Lindblad-Toh K."/>
            <person name="Jaffe D.B."/>
            <person name="Gnerre S."/>
            <person name="MacCallum I."/>
            <person name="Przybylski D."/>
            <person name="Ribeiro F.J."/>
            <person name="Burton J.N."/>
            <person name="Walker B.J."/>
            <person name="Sharpe T."/>
            <person name="Hall G."/>
        </authorList>
    </citation>
    <scope>NUCLEOTIDE SEQUENCE [LARGE SCALE GENOMIC DNA]</scope>
</reference>
<dbReference type="Pfam" id="PF17776">
    <property type="entry name" value="NLRC4_HD2"/>
    <property type="match status" value="1"/>
</dbReference>
<dbReference type="OMA" id="TWDNIDW"/>
<dbReference type="Pfam" id="PF17779">
    <property type="entry name" value="WHD_NOD2"/>
    <property type="match status" value="1"/>
</dbReference>
<dbReference type="SUPFAM" id="SSF52540">
    <property type="entry name" value="P-loop containing nucleoside triphosphate hydrolases"/>
    <property type="match status" value="1"/>
</dbReference>
<dbReference type="Proteomes" id="UP000005225">
    <property type="component" value="Unassembled WGS sequence"/>
</dbReference>
<dbReference type="Gene3D" id="3.80.10.10">
    <property type="entry name" value="Ribonuclease Inhibitor"/>
    <property type="match status" value="3"/>
</dbReference>
<accession>H0WYI7</accession>
<dbReference type="PROSITE" id="PS50837">
    <property type="entry name" value="NACHT"/>
    <property type="match status" value="1"/>
</dbReference>
<dbReference type="InterPro" id="IPR032675">
    <property type="entry name" value="LRR_dom_sf"/>
</dbReference>
<evidence type="ECO:0000256" key="4">
    <source>
        <dbReference type="ARBA" id="ARBA00022741"/>
    </source>
</evidence>
<keyword evidence="5" id="KW-0067">ATP-binding</keyword>
<evidence type="ECO:0000259" key="7">
    <source>
        <dbReference type="PROSITE" id="PS50837"/>
    </source>
</evidence>
<dbReference type="PANTHER" id="PTHR45690:SF16">
    <property type="entry name" value="NACHT, LRR AND PYD DOMAINS-CONTAINING PROTEIN 13"/>
    <property type="match status" value="1"/>
</dbReference>
<dbReference type="InterPro" id="IPR041075">
    <property type="entry name" value="NOD1/2_WH"/>
</dbReference>
<dbReference type="Ensembl" id="ENSOGAT00000008461.2">
    <property type="protein sequence ID" value="ENSOGAP00000007576.2"/>
    <property type="gene ID" value="ENSOGAG00000008458.2"/>
</dbReference>
<organism evidence="8 9">
    <name type="scientific">Otolemur garnettii</name>
    <name type="common">Small-eared galago</name>
    <name type="synonym">Garnett's greater bushbaby</name>
    <dbReference type="NCBI Taxonomy" id="30611"/>
    <lineage>
        <taxon>Eukaryota</taxon>
        <taxon>Metazoa</taxon>
        <taxon>Chordata</taxon>
        <taxon>Craniata</taxon>
        <taxon>Vertebrata</taxon>
        <taxon>Euteleostomi</taxon>
        <taxon>Mammalia</taxon>
        <taxon>Eutheria</taxon>
        <taxon>Euarchontoglires</taxon>
        <taxon>Primates</taxon>
        <taxon>Strepsirrhini</taxon>
        <taxon>Lorisiformes</taxon>
        <taxon>Galagidae</taxon>
        <taxon>Otolemur</taxon>
    </lineage>
</organism>
<dbReference type="EMBL" id="AAQR03181536">
    <property type="status" value="NOT_ANNOTATED_CDS"/>
    <property type="molecule type" value="Genomic_DNA"/>
</dbReference>
<evidence type="ECO:0000256" key="1">
    <source>
        <dbReference type="ARBA" id="ARBA00008665"/>
    </source>
</evidence>
<dbReference type="Gene3D" id="3.40.50.300">
    <property type="entry name" value="P-loop containing nucleotide triphosphate hydrolases"/>
    <property type="match status" value="1"/>
</dbReference>
<evidence type="ECO:0000259" key="6">
    <source>
        <dbReference type="PROSITE" id="PS50824"/>
    </source>
</evidence>
<dbReference type="GO" id="GO:0005737">
    <property type="term" value="C:cytoplasm"/>
    <property type="evidence" value="ECO:0007669"/>
    <property type="project" value="TreeGrafter"/>
</dbReference>
<reference evidence="8" key="2">
    <citation type="submission" date="2025-08" db="UniProtKB">
        <authorList>
            <consortium name="Ensembl"/>
        </authorList>
    </citation>
    <scope>IDENTIFICATION</scope>
</reference>
<feature type="domain" description="Pyrin" evidence="6">
    <location>
        <begin position="1"/>
        <end position="90"/>
    </location>
</feature>
<comment type="similarity">
    <text evidence="1">Belongs to the NLRP family.</text>
</comment>
<dbReference type="PROSITE" id="PS50824">
    <property type="entry name" value="DAPIN"/>
    <property type="match status" value="1"/>
</dbReference>